<dbReference type="EMBL" id="JBBXMP010000460">
    <property type="protein sequence ID" value="KAL0057692.1"/>
    <property type="molecule type" value="Genomic_DNA"/>
</dbReference>
<dbReference type="Proteomes" id="UP001437256">
    <property type="component" value="Unassembled WGS sequence"/>
</dbReference>
<evidence type="ECO:0008006" key="3">
    <source>
        <dbReference type="Google" id="ProtNLM"/>
    </source>
</evidence>
<gene>
    <name evidence="1" type="ORF">AAF712_015657</name>
</gene>
<protein>
    <recommendedName>
        <fullName evidence="3">F-box domain-containing protein</fullName>
    </recommendedName>
</protein>
<evidence type="ECO:0000313" key="1">
    <source>
        <dbReference type="EMBL" id="KAL0057692.1"/>
    </source>
</evidence>
<name>A0ABR2Z7N2_9AGAR</name>
<sequence length="557" mass="64266">MESICKACTFTPTIRHPPISTDQFRSEYAIPDDTLIQITGIIEQVEKHLQHRSSEKLRAQEIPTNIQNEDKVLEEQVAQLRSYVSPMRRVPYELWVKIFSFCIAEQRLQADLGSKKIEATANDEEWRTMFVTPLRLAGVCLRWRTVMASTPAFWSKIYYNLHWLGCSTALNRYLECSDGHDMDMILCDVQCSGPKPSSSRSAQEWAERRSTFQTLLTCIPRIREFMVVPRDDYLPFPDTQPFDCSFGRLRCLEFRVRRDDPHWLLEAISRAPVLEKLVVRNDENTFYHECITMMMNPMLKCLELSDIEGGCFDAILSLQHLESLTIGYLLWYNPTSSIRPKMCRLRQLNIGGNRCVLDFLQLVEMPELQSLHIQWVADLPSPSDTLQVLSKFSNSMEHFSWSEGSEYLQQSGTLVDFLLHFPNLITFRYDGECGGDDPAATAASSASLCTLLSYVATTPHRLESITLFLDGFYPTEEVFAALIGLLEAWTSRQGISSLKYIYFLAAEFPRRGKEELIFRLEALESKRFQWALGNELHYSEVLEEEREHETVTMQTTR</sequence>
<proteinExistence type="predicted"/>
<dbReference type="InterPro" id="IPR032675">
    <property type="entry name" value="LRR_dom_sf"/>
</dbReference>
<keyword evidence="2" id="KW-1185">Reference proteome</keyword>
<evidence type="ECO:0000313" key="2">
    <source>
        <dbReference type="Proteomes" id="UP001437256"/>
    </source>
</evidence>
<dbReference type="Gene3D" id="3.80.10.10">
    <property type="entry name" value="Ribonuclease Inhibitor"/>
    <property type="match status" value="1"/>
</dbReference>
<dbReference type="SUPFAM" id="SSF52047">
    <property type="entry name" value="RNI-like"/>
    <property type="match status" value="1"/>
</dbReference>
<organism evidence="1 2">
    <name type="scientific">Marasmius tenuissimus</name>
    <dbReference type="NCBI Taxonomy" id="585030"/>
    <lineage>
        <taxon>Eukaryota</taxon>
        <taxon>Fungi</taxon>
        <taxon>Dikarya</taxon>
        <taxon>Basidiomycota</taxon>
        <taxon>Agaricomycotina</taxon>
        <taxon>Agaricomycetes</taxon>
        <taxon>Agaricomycetidae</taxon>
        <taxon>Agaricales</taxon>
        <taxon>Marasmiineae</taxon>
        <taxon>Marasmiaceae</taxon>
        <taxon>Marasmius</taxon>
    </lineage>
</organism>
<comment type="caution">
    <text evidence="1">The sequence shown here is derived from an EMBL/GenBank/DDBJ whole genome shotgun (WGS) entry which is preliminary data.</text>
</comment>
<accession>A0ABR2Z7N2</accession>
<reference evidence="1 2" key="1">
    <citation type="submission" date="2024-05" db="EMBL/GenBank/DDBJ databases">
        <title>A draft genome resource for the thread blight pathogen Marasmius tenuissimus strain MS-2.</title>
        <authorList>
            <person name="Yulfo-Soto G.E."/>
            <person name="Baruah I.K."/>
            <person name="Amoako-Attah I."/>
            <person name="Bukari Y."/>
            <person name="Meinhardt L.W."/>
            <person name="Bailey B.A."/>
            <person name="Cohen S.P."/>
        </authorList>
    </citation>
    <scope>NUCLEOTIDE SEQUENCE [LARGE SCALE GENOMIC DNA]</scope>
    <source>
        <strain evidence="1 2">MS-2</strain>
    </source>
</reference>